<proteinExistence type="predicted"/>
<evidence type="ECO:0000313" key="3">
    <source>
        <dbReference type="EMBL" id="MFC3199725.1"/>
    </source>
</evidence>
<gene>
    <name evidence="3" type="ORF">ACFOET_19055</name>
</gene>
<reference evidence="4" key="1">
    <citation type="journal article" date="2019" name="Int. J. Syst. Evol. Microbiol.">
        <title>The Global Catalogue of Microorganisms (GCM) 10K type strain sequencing project: providing services to taxonomists for standard genome sequencing and annotation.</title>
        <authorList>
            <consortium name="The Broad Institute Genomics Platform"/>
            <consortium name="The Broad Institute Genome Sequencing Center for Infectious Disease"/>
            <person name="Wu L."/>
            <person name="Ma J."/>
        </authorList>
    </citation>
    <scope>NUCLEOTIDE SEQUENCE [LARGE SCALE GENOMIC DNA]</scope>
    <source>
        <strain evidence="4">KCTC 52416</strain>
    </source>
</reference>
<dbReference type="Proteomes" id="UP001595526">
    <property type="component" value="Unassembled WGS sequence"/>
</dbReference>
<keyword evidence="2" id="KW-1133">Transmembrane helix</keyword>
<accession>A0ABV7JNQ2</accession>
<evidence type="ECO:0000256" key="1">
    <source>
        <dbReference type="SAM" id="MobiDB-lite"/>
    </source>
</evidence>
<evidence type="ECO:0000256" key="2">
    <source>
        <dbReference type="SAM" id="Phobius"/>
    </source>
</evidence>
<feature type="compositionally biased region" description="Basic and acidic residues" evidence="1">
    <location>
        <begin position="93"/>
        <end position="108"/>
    </location>
</feature>
<name>A0ABV7JNQ2_9SPHI</name>
<dbReference type="RefSeq" id="WP_379025625.1">
    <property type="nucleotide sequence ID" value="NZ_JBHRTA010000060.1"/>
</dbReference>
<comment type="caution">
    <text evidence="3">The sequence shown here is derived from an EMBL/GenBank/DDBJ whole genome shotgun (WGS) entry which is preliminary data.</text>
</comment>
<keyword evidence="2" id="KW-0472">Membrane</keyword>
<keyword evidence="4" id="KW-1185">Reference proteome</keyword>
<feature type="transmembrane region" description="Helical" evidence="2">
    <location>
        <begin position="48"/>
        <end position="66"/>
    </location>
</feature>
<evidence type="ECO:0008006" key="5">
    <source>
        <dbReference type="Google" id="ProtNLM"/>
    </source>
</evidence>
<protein>
    <recommendedName>
        <fullName evidence="5">Outer membrane protein beta-barrel domain-containing protein</fullName>
    </recommendedName>
</protein>
<evidence type="ECO:0000313" key="4">
    <source>
        <dbReference type="Proteomes" id="UP001595526"/>
    </source>
</evidence>
<organism evidence="3 4">
    <name type="scientific">Parapedobacter deserti</name>
    <dbReference type="NCBI Taxonomy" id="1912957"/>
    <lineage>
        <taxon>Bacteria</taxon>
        <taxon>Pseudomonadati</taxon>
        <taxon>Bacteroidota</taxon>
        <taxon>Sphingobacteriia</taxon>
        <taxon>Sphingobacteriales</taxon>
        <taxon>Sphingobacteriaceae</taxon>
        <taxon>Parapedobacter</taxon>
    </lineage>
</organism>
<keyword evidence="2" id="KW-0812">Transmembrane</keyword>
<dbReference type="EMBL" id="JBHRTA010000060">
    <property type="protein sequence ID" value="MFC3199725.1"/>
    <property type="molecule type" value="Genomic_DNA"/>
</dbReference>
<feature type="region of interest" description="Disordered" evidence="1">
    <location>
        <begin position="80"/>
        <end position="143"/>
    </location>
</feature>
<sequence>MNGSEKDRELIQRIAETLRNHTEPYKEGAWERFSAIRGRSPRHWVTGWPYWSAAAMLLVALSWYMLADRFEMDGVENGRGVPAQQIAQGPRTKTTDERPAETTGREDAVPSAPTPTGSRLPTVSRDRPSMRPRLSAHQGGPMRDTIENQRELPVDINTLAAVPTEQAAADSTRQLAAAAVPDVSERPAGQIQISEAVAHPAAANDYADVHAKPENSGKKWGLGVVVSPSLTSERVNMGGGIAVAYRLSDKFSLGSGVSIGELGVAQNSGGPTAMAYGFDSRQADSPVGGTGLQSTYESYNEVISVTSTVLTLDIPLNLQYNVTERFYTSVGVSFVNVLNEQRTAHFVDRLNDLTFGKENAIRDDPSRAVEAVVSTKKTGHRPLEGNGYAGFLNFSVGRKVPLSRKLMLSVEPYFKLPVGRLSREEMDFTNGGIRIVTGF</sequence>